<dbReference type="GO" id="GO:0016747">
    <property type="term" value="F:acyltransferase activity, transferring groups other than amino-acyl groups"/>
    <property type="evidence" value="ECO:0007669"/>
    <property type="project" value="InterPro"/>
</dbReference>
<proteinExistence type="inferred from homology"/>
<dbReference type="InterPro" id="IPR051531">
    <property type="entry name" value="N-acetyltransferase"/>
</dbReference>
<dbReference type="RefSeq" id="WP_082830796.1">
    <property type="nucleotide sequence ID" value="NZ_LRXL01000026.1"/>
</dbReference>
<organism evidence="5 6">
    <name type="scientific">Cochleicola gelatinilyticus</name>
    <dbReference type="NCBI Taxonomy" id="1763537"/>
    <lineage>
        <taxon>Bacteria</taxon>
        <taxon>Pseudomonadati</taxon>
        <taxon>Bacteroidota</taxon>
        <taxon>Flavobacteriia</taxon>
        <taxon>Flavobacteriales</taxon>
        <taxon>Flavobacteriaceae</taxon>
        <taxon>Cochleicola</taxon>
    </lineage>
</organism>
<dbReference type="SUPFAM" id="SSF55729">
    <property type="entry name" value="Acyl-CoA N-acyltransferases (Nat)"/>
    <property type="match status" value="1"/>
</dbReference>
<evidence type="ECO:0000313" key="5">
    <source>
        <dbReference type="EMBL" id="OAB80473.1"/>
    </source>
</evidence>
<keyword evidence="2" id="KW-0012">Acyltransferase</keyword>
<dbReference type="EMBL" id="LRXL01000026">
    <property type="protein sequence ID" value="OAB80473.1"/>
    <property type="molecule type" value="Genomic_DNA"/>
</dbReference>
<evidence type="ECO:0000313" key="6">
    <source>
        <dbReference type="Proteomes" id="UP000077013"/>
    </source>
</evidence>
<dbReference type="PANTHER" id="PTHR43792">
    <property type="entry name" value="GNAT FAMILY, PUTATIVE (AFU_ORTHOLOGUE AFUA_3G00765)-RELATED-RELATED"/>
    <property type="match status" value="1"/>
</dbReference>
<evidence type="ECO:0000259" key="4">
    <source>
        <dbReference type="PROSITE" id="PS51186"/>
    </source>
</evidence>
<comment type="caution">
    <text evidence="5">The sequence shown here is derived from an EMBL/GenBank/DDBJ whole genome shotgun (WGS) entry which is preliminary data.</text>
</comment>
<evidence type="ECO:0000256" key="3">
    <source>
        <dbReference type="ARBA" id="ARBA00038502"/>
    </source>
</evidence>
<dbReference type="AlphaFoldDB" id="A0A167JA01"/>
<evidence type="ECO:0000256" key="2">
    <source>
        <dbReference type="ARBA" id="ARBA00023315"/>
    </source>
</evidence>
<accession>A0A167JA01</accession>
<dbReference type="OrthoDB" id="9811523at2"/>
<dbReference type="PROSITE" id="PS51186">
    <property type="entry name" value="GNAT"/>
    <property type="match status" value="1"/>
</dbReference>
<keyword evidence="1 5" id="KW-0808">Transferase</keyword>
<name>A0A167JA01_9FLAO</name>
<gene>
    <name evidence="5" type="ORF">ULVI_06990</name>
</gene>
<dbReference type="STRING" id="1763537.ULVI_06990"/>
<feature type="domain" description="N-acetyltransferase" evidence="4">
    <location>
        <begin position="32"/>
        <end position="172"/>
    </location>
</feature>
<dbReference type="PANTHER" id="PTHR43792:SF8">
    <property type="entry name" value="[RIBOSOMAL PROTEIN US5]-ALANINE N-ACETYLTRANSFERASE"/>
    <property type="match status" value="1"/>
</dbReference>
<keyword evidence="6" id="KW-1185">Reference proteome</keyword>
<protein>
    <submittedName>
        <fullName evidence="5">GNAT family acetyltransferase</fullName>
    </submittedName>
</protein>
<dbReference type="Gene3D" id="3.40.630.30">
    <property type="match status" value="1"/>
</dbReference>
<dbReference type="InterPro" id="IPR000182">
    <property type="entry name" value="GNAT_dom"/>
</dbReference>
<dbReference type="Proteomes" id="UP000077013">
    <property type="component" value="Unassembled WGS sequence"/>
</dbReference>
<sequence>MATFPKIETERLFLNELKAQDIPDIVKYASNKNISEFTQNVPFPYSEKDAVFWINMAREGFKKGTNLIFAIRHKPENQFIGGIGLSIETKSNRAEIGYWIAEPFWNKGYITEASKAVIKYSFKVLKLQKVTSSHFNSNPASGRVMRKNGMKKEGELEKHILKNNVYHDLILYGLTKEQFHAKEA</sequence>
<evidence type="ECO:0000256" key="1">
    <source>
        <dbReference type="ARBA" id="ARBA00022679"/>
    </source>
</evidence>
<dbReference type="Pfam" id="PF13302">
    <property type="entry name" value="Acetyltransf_3"/>
    <property type="match status" value="1"/>
</dbReference>
<comment type="similarity">
    <text evidence="3">Belongs to the acetyltransferase family. RimJ subfamily.</text>
</comment>
<reference evidence="5 6" key="1">
    <citation type="submission" date="2016-02" db="EMBL/GenBank/DDBJ databases">
        <title>Ulvibacter sp. LPB0005, isolated from Thais luteostoma.</title>
        <authorList>
            <person name="Shin S.-K."/>
            <person name="Yi H."/>
        </authorList>
    </citation>
    <scope>NUCLEOTIDE SEQUENCE [LARGE SCALE GENOMIC DNA]</scope>
    <source>
        <strain evidence="5 6">LPB0005</strain>
    </source>
</reference>
<dbReference type="InterPro" id="IPR016181">
    <property type="entry name" value="Acyl_CoA_acyltransferase"/>
</dbReference>